<proteinExistence type="predicted"/>
<organism evidence="1 2">
    <name type="scientific">Nemania bipapillata</name>
    <dbReference type="NCBI Taxonomy" id="110536"/>
    <lineage>
        <taxon>Eukaryota</taxon>
        <taxon>Fungi</taxon>
        <taxon>Dikarya</taxon>
        <taxon>Ascomycota</taxon>
        <taxon>Pezizomycotina</taxon>
        <taxon>Sordariomycetes</taxon>
        <taxon>Xylariomycetidae</taxon>
        <taxon>Xylariales</taxon>
        <taxon>Xylariaceae</taxon>
        <taxon>Nemania</taxon>
    </lineage>
</organism>
<dbReference type="Proteomes" id="UP001153334">
    <property type="component" value="Unassembled WGS sequence"/>
</dbReference>
<reference evidence="1" key="1">
    <citation type="submission" date="2022-11" db="EMBL/GenBank/DDBJ databases">
        <title>Genome Sequence of Nemania bipapillata.</title>
        <authorList>
            <person name="Buettner E."/>
        </authorList>
    </citation>
    <scope>NUCLEOTIDE SEQUENCE</scope>
    <source>
        <strain evidence="1">CP14</strain>
    </source>
</reference>
<comment type="caution">
    <text evidence="1">The sequence shown here is derived from an EMBL/GenBank/DDBJ whole genome shotgun (WGS) entry which is preliminary data.</text>
</comment>
<dbReference type="EMBL" id="JAPESX010001921">
    <property type="protein sequence ID" value="KAJ8110478.1"/>
    <property type="molecule type" value="Genomic_DNA"/>
</dbReference>
<protein>
    <submittedName>
        <fullName evidence="1">Uncharacterized protein</fullName>
    </submittedName>
</protein>
<evidence type="ECO:0000313" key="1">
    <source>
        <dbReference type="EMBL" id="KAJ8110478.1"/>
    </source>
</evidence>
<name>A0ACC2I638_9PEZI</name>
<keyword evidence="2" id="KW-1185">Reference proteome</keyword>
<sequence length="239" mass="27453">MFFSGSEIEAILASSPSMIPPQMKEVLISGDQQGFNAVCQQNYSNTAACSVASAFEEGARSWLPAGLTFKQVDRKLPAYFRIAFSDFPKDQDYDRIAQSFFPGAPQPEDRTLWLYRLAFSPEYRCNISGYMAHEIGHICGSRHGFDEHTLPGGGEIPAFKSTTMGYDNPQSVMNYHDDPSQYKVQPSDIRYMRAMYSYSRYEYDEYKIVRVKPEVQVYPMMRRRSLHVKRRNSITVIIR</sequence>
<accession>A0ACC2I638</accession>
<gene>
    <name evidence="1" type="ORF">ONZ43_g5858</name>
</gene>
<evidence type="ECO:0000313" key="2">
    <source>
        <dbReference type="Proteomes" id="UP001153334"/>
    </source>
</evidence>